<dbReference type="InterPro" id="IPR037160">
    <property type="entry name" value="DNA_Pol_thumb_sf"/>
</dbReference>
<evidence type="ECO:0000256" key="3">
    <source>
        <dbReference type="ARBA" id="ARBA00022634"/>
    </source>
</evidence>
<dbReference type="InterPro" id="IPR016195">
    <property type="entry name" value="Pol/histidinol_Pase-like"/>
</dbReference>
<evidence type="ECO:0000259" key="10">
    <source>
        <dbReference type="SMART" id="SM00481"/>
    </source>
</evidence>
<feature type="domain" description="DNA-directed DNA polymerase X" evidence="11">
    <location>
        <begin position="1"/>
        <end position="315"/>
    </location>
</feature>
<dbReference type="SMART" id="SM00278">
    <property type="entry name" value="HhH1"/>
    <property type="match status" value="3"/>
</dbReference>
<dbReference type="AlphaFoldDB" id="B2A5N2"/>
<keyword evidence="3" id="KW-0237">DNA synthesis</keyword>
<dbReference type="FunFam" id="3.20.20.140:FF:000047">
    <property type="entry name" value="PHP domain-containing protein"/>
    <property type="match status" value="1"/>
</dbReference>
<comment type="catalytic activity">
    <reaction evidence="8">
        <text>DNA(n) + a 2'-deoxyribonucleoside 5'-triphosphate = DNA(n+1) + diphosphate</text>
        <dbReference type="Rhea" id="RHEA:22508"/>
        <dbReference type="Rhea" id="RHEA-COMP:17339"/>
        <dbReference type="Rhea" id="RHEA-COMP:17340"/>
        <dbReference type="ChEBI" id="CHEBI:33019"/>
        <dbReference type="ChEBI" id="CHEBI:61560"/>
        <dbReference type="ChEBI" id="CHEBI:173112"/>
        <dbReference type="EC" id="2.7.7.7"/>
    </reaction>
</comment>
<dbReference type="InterPro" id="IPR029398">
    <property type="entry name" value="PolB_thumb"/>
</dbReference>
<dbReference type="Pfam" id="PF14791">
    <property type="entry name" value="DNA_pol_B_thumb"/>
    <property type="match status" value="1"/>
</dbReference>
<gene>
    <name evidence="12" type="ordered locus">Nther_1814</name>
</gene>
<dbReference type="SUPFAM" id="SSF47802">
    <property type="entry name" value="DNA polymerase beta, N-terminal domain-like"/>
    <property type="match status" value="1"/>
</dbReference>
<evidence type="ECO:0000256" key="4">
    <source>
        <dbReference type="ARBA" id="ARBA00022679"/>
    </source>
</evidence>
<dbReference type="CDD" id="cd07436">
    <property type="entry name" value="PHP_PolX"/>
    <property type="match status" value="1"/>
</dbReference>
<dbReference type="InterPro" id="IPR022311">
    <property type="entry name" value="PolX-like"/>
</dbReference>
<organism evidence="12 13">
    <name type="scientific">Natranaerobius thermophilus (strain ATCC BAA-1301 / DSM 18059 / JW/NM-WN-LF)</name>
    <dbReference type="NCBI Taxonomy" id="457570"/>
    <lineage>
        <taxon>Bacteria</taxon>
        <taxon>Bacillati</taxon>
        <taxon>Bacillota</taxon>
        <taxon>Clostridia</taxon>
        <taxon>Natranaerobiales</taxon>
        <taxon>Natranaerobiaceae</taxon>
        <taxon>Natranaerobius</taxon>
    </lineage>
</organism>
<dbReference type="GO" id="GO:0042578">
    <property type="term" value="F:phosphoric ester hydrolase activity"/>
    <property type="evidence" value="ECO:0007669"/>
    <property type="project" value="TreeGrafter"/>
</dbReference>
<dbReference type="InterPro" id="IPR050243">
    <property type="entry name" value="PHP_phosphatase"/>
</dbReference>
<protein>
    <recommendedName>
        <fullName evidence="2">DNA-directed DNA polymerase</fullName>
        <ecNumber evidence="2">2.7.7.7</ecNumber>
    </recommendedName>
</protein>
<reference evidence="12 13" key="2">
    <citation type="journal article" date="2011" name="J. Bacteriol.">
        <title>Complete genome sequence of the anaerobic, halophilic alkalithermophile Natranaerobius thermophilus JW/NM-WN-LF.</title>
        <authorList>
            <person name="Zhao B."/>
            <person name="Mesbah N.M."/>
            <person name="Dalin E."/>
            <person name="Goodwin L."/>
            <person name="Nolan M."/>
            <person name="Pitluck S."/>
            <person name="Chertkov O."/>
            <person name="Brettin T.S."/>
            <person name="Han J."/>
            <person name="Larimer F.W."/>
            <person name="Land M.L."/>
            <person name="Hauser L."/>
            <person name="Kyrpides N."/>
            <person name="Wiegel J."/>
        </authorList>
    </citation>
    <scope>NUCLEOTIDE SEQUENCE [LARGE SCALE GENOMIC DNA]</scope>
    <source>
        <strain evidence="13">ATCC BAA-1301 / DSM 18059 / JW/NM-WN-LF</strain>
    </source>
</reference>
<dbReference type="EMBL" id="CP001034">
    <property type="protein sequence ID" value="ACB85386.1"/>
    <property type="molecule type" value="Genomic_DNA"/>
</dbReference>
<dbReference type="EC" id="2.7.7.7" evidence="2"/>
<dbReference type="GO" id="GO:0008270">
    <property type="term" value="F:zinc ion binding"/>
    <property type="evidence" value="ECO:0007669"/>
    <property type="project" value="TreeGrafter"/>
</dbReference>
<evidence type="ECO:0000256" key="7">
    <source>
        <dbReference type="ARBA" id="ARBA00022932"/>
    </source>
</evidence>
<keyword evidence="4" id="KW-0808">Transferase</keyword>
<keyword evidence="13" id="KW-1185">Reference proteome</keyword>
<proteinExistence type="predicted"/>
<dbReference type="InterPro" id="IPR004013">
    <property type="entry name" value="PHP_dom"/>
</dbReference>
<keyword evidence="6" id="KW-0235">DNA replication</keyword>
<accession>B2A5N2</accession>
<dbReference type="GO" id="GO:0003887">
    <property type="term" value="F:DNA-directed DNA polymerase activity"/>
    <property type="evidence" value="ECO:0007669"/>
    <property type="project" value="UniProtKB-KW"/>
</dbReference>
<feature type="domain" description="Helix-hairpin-helix DNA-binding motif class 1" evidence="9">
    <location>
        <begin position="51"/>
        <end position="70"/>
    </location>
</feature>
<dbReference type="InterPro" id="IPR010994">
    <property type="entry name" value="RuvA_2-like"/>
</dbReference>
<dbReference type="PANTHER" id="PTHR36928:SF1">
    <property type="entry name" value="PHOSPHATASE YCDX-RELATED"/>
    <property type="match status" value="1"/>
</dbReference>
<feature type="domain" description="Helix-hairpin-helix DNA-binding motif class 1" evidence="9">
    <location>
        <begin position="91"/>
        <end position="110"/>
    </location>
</feature>
<evidence type="ECO:0000313" key="12">
    <source>
        <dbReference type="EMBL" id="ACB85386.1"/>
    </source>
</evidence>
<dbReference type="GO" id="GO:0005829">
    <property type="term" value="C:cytosol"/>
    <property type="evidence" value="ECO:0007669"/>
    <property type="project" value="TreeGrafter"/>
</dbReference>
<name>B2A5N2_NATTJ</name>
<dbReference type="eggNOG" id="COG1796">
    <property type="taxonomic scope" value="Bacteria"/>
</dbReference>
<feature type="domain" description="Helix-hairpin-helix DNA-binding motif class 1" evidence="9">
    <location>
        <begin position="126"/>
        <end position="145"/>
    </location>
</feature>
<dbReference type="PANTHER" id="PTHR36928">
    <property type="entry name" value="PHOSPHATASE YCDX-RELATED"/>
    <property type="match status" value="1"/>
</dbReference>
<dbReference type="CDD" id="cd00141">
    <property type="entry name" value="NT_POLXc"/>
    <property type="match status" value="1"/>
</dbReference>
<dbReference type="InterPro" id="IPR003583">
    <property type="entry name" value="Hlx-hairpin-Hlx_DNA-bd_motif"/>
</dbReference>
<dbReference type="PIRSF" id="PIRSF005047">
    <property type="entry name" value="UCP005047_YshC"/>
    <property type="match status" value="1"/>
</dbReference>
<dbReference type="InterPro" id="IPR027421">
    <property type="entry name" value="DNA_pol_lamdba_lyase_dom_sf"/>
</dbReference>
<dbReference type="Gene3D" id="3.20.20.140">
    <property type="entry name" value="Metal-dependent hydrolases"/>
    <property type="match status" value="1"/>
</dbReference>
<dbReference type="STRING" id="457570.Nther_1814"/>
<dbReference type="InterPro" id="IPR010996">
    <property type="entry name" value="HHH_MUS81"/>
</dbReference>
<dbReference type="SMART" id="SM00481">
    <property type="entry name" value="POLIIIAc"/>
    <property type="match status" value="1"/>
</dbReference>
<evidence type="ECO:0000259" key="11">
    <source>
        <dbReference type="SMART" id="SM00483"/>
    </source>
</evidence>
<evidence type="ECO:0000259" key="9">
    <source>
        <dbReference type="SMART" id="SM00278"/>
    </source>
</evidence>
<dbReference type="Pfam" id="PF14520">
    <property type="entry name" value="HHH_5"/>
    <property type="match status" value="1"/>
</dbReference>
<keyword evidence="7" id="KW-0239">DNA-directed DNA polymerase</keyword>
<dbReference type="SMART" id="SM00483">
    <property type="entry name" value="POLXc"/>
    <property type="match status" value="1"/>
</dbReference>
<evidence type="ECO:0000256" key="1">
    <source>
        <dbReference type="ARBA" id="ARBA00001946"/>
    </source>
</evidence>
<dbReference type="Proteomes" id="UP000001683">
    <property type="component" value="Chromosome"/>
</dbReference>
<dbReference type="Gene3D" id="3.30.210.10">
    <property type="entry name" value="DNA polymerase, thumb domain"/>
    <property type="match status" value="1"/>
</dbReference>
<dbReference type="SUPFAM" id="SSF47781">
    <property type="entry name" value="RuvA domain 2-like"/>
    <property type="match status" value="1"/>
</dbReference>
<dbReference type="GO" id="GO:0006281">
    <property type="term" value="P:DNA repair"/>
    <property type="evidence" value="ECO:0007669"/>
    <property type="project" value="InterPro"/>
</dbReference>
<dbReference type="RefSeq" id="WP_012448253.1">
    <property type="nucleotide sequence ID" value="NC_010718.1"/>
</dbReference>
<dbReference type="SUPFAM" id="SSF81301">
    <property type="entry name" value="Nucleotidyltransferase"/>
    <property type="match status" value="1"/>
</dbReference>
<dbReference type="InterPro" id="IPR043519">
    <property type="entry name" value="NT_sf"/>
</dbReference>
<dbReference type="SUPFAM" id="SSF89550">
    <property type="entry name" value="PHP domain-like"/>
    <property type="match status" value="1"/>
</dbReference>
<evidence type="ECO:0000256" key="5">
    <source>
        <dbReference type="ARBA" id="ARBA00022695"/>
    </source>
</evidence>
<keyword evidence="5" id="KW-0548">Nucleotidyltransferase</keyword>
<evidence type="ECO:0000313" key="13">
    <source>
        <dbReference type="Proteomes" id="UP000001683"/>
    </source>
</evidence>
<feature type="domain" description="Polymerase/histidinol phosphatase N-terminal" evidence="10">
    <location>
        <begin position="339"/>
        <end position="418"/>
    </location>
</feature>
<evidence type="ECO:0000256" key="8">
    <source>
        <dbReference type="ARBA" id="ARBA00049244"/>
    </source>
</evidence>
<dbReference type="InterPro" id="IPR003141">
    <property type="entry name" value="Pol/His_phosphatase_N"/>
</dbReference>
<dbReference type="HOGENOM" id="CLU_017729_1_0_9"/>
<reference evidence="12 13" key="1">
    <citation type="submission" date="2008-04" db="EMBL/GenBank/DDBJ databases">
        <title>Complete sequence of chromosome of Natranaerobius thermophilus JW/NM-WN-LF.</title>
        <authorList>
            <consortium name="US DOE Joint Genome Institute"/>
            <person name="Copeland A."/>
            <person name="Lucas S."/>
            <person name="Lapidus A."/>
            <person name="Glavina del Rio T."/>
            <person name="Dalin E."/>
            <person name="Tice H."/>
            <person name="Bruce D."/>
            <person name="Goodwin L."/>
            <person name="Pitluck S."/>
            <person name="Chertkov O."/>
            <person name="Brettin T."/>
            <person name="Detter J.C."/>
            <person name="Han C."/>
            <person name="Kuske C.R."/>
            <person name="Schmutz J."/>
            <person name="Larimer F."/>
            <person name="Land M."/>
            <person name="Hauser L."/>
            <person name="Kyrpides N."/>
            <person name="Lykidis A."/>
            <person name="Mesbah N.M."/>
            <person name="Wiegel J."/>
        </authorList>
    </citation>
    <scope>NUCLEOTIDE SEQUENCE [LARGE SCALE GENOMIC DNA]</scope>
    <source>
        <strain evidence="13">ATCC BAA-1301 / DSM 18059 / JW/NM-WN-LF</strain>
    </source>
</reference>
<dbReference type="NCBIfam" id="NF006375">
    <property type="entry name" value="PRK08609.1"/>
    <property type="match status" value="1"/>
</dbReference>
<dbReference type="GO" id="GO:0003677">
    <property type="term" value="F:DNA binding"/>
    <property type="evidence" value="ECO:0007669"/>
    <property type="project" value="InterPro"/>
</dbReference>
<dbReference type="InterPro" id="IPR047967">
    <property type="entry name" value="PolX_PHP"/>
</dbReference>
<dbReference type="InterPro" id="IPR002054">
    <property type="entry name" value="DNA-dir_DNA_pol_X"/>
</dbReference>
<dbReference type="eggNOG" id="COG1387">
    <property type="taxonomic scope" value="Bacteria"/>
</dbReference>
<dbReference type="Gene3D" id="1.10.150.110">
    <property type="entry name" value="DNA polymerase beta, N-terminal domain-like"/>
    <property type="match status" value="1"/>
</dbReference>
<comment type="cofactor">
    <cofactor evidence="1">
        <name>Mg(2+)</name>
        <dbReference type="ChEBI" id="CHEBI:18420"/>
    </cofactor>
</comment>
<evidence type="ECO:0000256" key="2">
    <source>
        <dbReference type="ARBA" id="ARBA00012417"/>
    </source>
</evidence>
<dbReference type="OrthoDB" id="9808747at2"/>
<dbReference type="InParanoid" id="B2A5N2"/>
<dbReference type="Pfam" id="PF14716">
    <property type="entry name" value="HHH_8"/>
    <property type="match status" value="1"/>
</dbReference>
<evidence type="ECO:0000256" key="6">
    <source>
        <dbReference type="ARBA" id="ARBA00022705"/>
    </source>
</evidence>
<dbReference type="FunCoup" id="B2A5N2">
    <property type="interactions" value="120"/>
</dbReference>
<dbReference type="Gene3D" id="1.10.150.20">
    <property type="entry name" value="5' to 3' exonuclease, C-terminal subdomain"/>
    <property type="match status" value="1"/>
</dbReference>
<dbReference type="Pfam" id="PF02811">
    <property type="entry name" value="PHP"/>
    <property type="match status" value="1"/>
</dbReference>
<dbReference type="KEGG" id="nth:Nther_1814"/>
<dbReference type="Gene3D" id="3.30.460.10">
    <property type="entry name" value="Beta Polymerase, domain 2"/>
    <property type="match status" value="1"/>
</dbReference>
<sequence length="571" mass="64522">MTNTEISLILKEIAEILELKGENFYKIRAYRRGARNVETLSEDMTRLVQENRLRQISGIGKGIASQIEEIVRTGRSSLLEELRSEVPTGLRRILGIPGVGVKSAQKLYYQLGISSLNQLKEACEQDQIKELPGFGEKIQEKILQGISKVESSERETLLGIALPMNENIIATLEKFPEIENVETSGSVRRRKGMVQDIDLVVKTQEPKTVKEKIIDLPAVYQVLEEQKNVLSVLNTVGIRIDFYLTSEKNFYYYLFLATGSEDHIEEVANLAFQKGYELKKAGLIDKETEQGVELYSEFDLYNKLDLPYIAPELRENRGEVEKAHKDKLPSLINVKDIKGDLHIHTNWTDGAGDLQDMVDGAKNMGYEYIAITDHSKSLKIANGLSEFQLERQVEEIQKLNHELKDFTIFTGTEVDILKNGELDFSSDILRELDFVIASIHQGFNDPGDVITNRICKAMENPYVKAIAHPTGRLLGKRQGHDLDFERLFDTAVATNTALEINSSIDRLDLPEELVLQGINKGVKFLISTDAHSTESFKDIQYGVFIARRGWLSKEQVINTYGLAEFTESFLG</sequence>